<dbReference type="EMBL" id="CP126446">
    <property type="protein sequence ID" value="WIF99904.1"/>
    <property type="molecule type" value="Genomic_DNA"/>
</dbReference>
<dbReference type="Gene3D" id="3.40.50.2020">
    <property type="match status" value="1"/>
</dbReference>
<feature type="binding site" evidence="6">
    <location>
        <position position="102"/>
    </location>
    <ligand>
        <name>5-phospho-alpha-D-ribose 1-diphosphate</name>
        <dbReference type="ChEBI" id="CHEBI:58017"/>
        <note>ligand shared between dimeric partners</note>
    </ligand>
</feature>
<comment type="subunit">
    <text evidence="6">Homodimer.</text>
</comment>
<feature type="binding site" evidence="6">
    <location>
        <position position="100"/>
    </location>
    <ligand>
        <name>5-phospho-alpha-D-ribose 1-diphosphate</name>
        <dbReference type="ChEBI" id="CHEBI:58017"/>
        <note>ligand shared between dimeric partners</note>
    </ligand>
</feature>
<dbReference type="Pfam" id="PF00156">
    <property type="entry name" value="Pribosyltran"/>
    <property type="match status" value="1"/>
</dbReference>
<evidence type="ECO:0000256" key="5">
    <source>
        <dbReference type="ARBA" id="ARBA00022975"/>
    </source>
</evidence>
<dbReference type="InterPro" id="IPR000836">
    <property type="entry name" value="PRTase_dom"/>
</dbReference>
<keyword evidence="5 6" id="KW-0665">Pyrimidine biosynthesis</keyword>
<dbReference type="EC" id="2.4.2.10" evidence="2 6"/>
<dbReference type="RefSeq" id="WP_231416290.1">
    <property type="nucleotide sequence ID" value="NZ_CP126446.1"/>
</dbReference>
<feature type="binding site" description="in other chain" evidence="6">
    <location>
        <begin position="122"/>
        <end position="130"/>
    </location>
    <ligand>
        <name>5-phospho-alpha-D-ribose 1-diphosphate</name>
        <dbReference type="ChEBI" id="CHEBI:58017"/>
        <note>ligand shared between dimeric partners</note>
    </ligand>
</feature>
<organism evidence="8 9">
    <name type="scientific">Pontibacillus chungwhensis</name>
    <dbReference type="NCBI Taxonomy" id="265426"/>
    <lineage>
        <taxon>Bacteria</taxon>
        <taxon>Bacillati</taxon>
        <taxon>Bacillota</taxon>
        <taxon>Bacilli</taxon>
        <taxon>Bacillales</taxon>
        <taxon>Bacillaceae</taxon>
        <taxon>Pontibacillus</taxon>
    </lineage>
</organism>
<name>A0ABY8V2D0_9BACI</name>
<dbReference type="GO" id="GO:0004588">
    <property type="term" value="F:orotate phosphoribosyltransferase activity"/>
    <property type="evidence" value="ECO:0007669"/>
    <property type="project" value="UniProtKB-EC"/>
</dbReference>
<comment type="pathway">
    <text evidence="1 6">Pyrimidine metabolism; UMP biosynthesis via de novo pathway; UMP from orotate: step 1/2.</text>
</comment>
<comment type="function">
    <text evidence="6">Catalyzes the transfer of a ribosyl phosphate group from 5-phosphoribose 1-diphosphate to orotate, leading to the formation of orotidine monophosphate (OMP).</text>
</comment>
<comment type="catalytic activity">
    <reaction evidence="6">
        <text>orotidine 5'-phosphate + diphosphate = orotate + 5-phospho-alpha-D-ribose 1-diphosphate</text>
        <dbReference type="Rhea" id="RHEA:10380"/>
        <dbReference type="ChEBI" id="CHEBI:30839"/>
        <dbReference type="ChEBI" id="CHEBI:33019"/>
        <dbReference type="ChEBI" id="CHEBI:57538"/>
        <dbReference type="ChEBI" id="CHEBI:58017"/>
        <dbReference type="EC" id="2.4.2.10"/>
    </reaction>
</comment>
<evidence type="ECO:0000256" key="3">
    <source>
        <dbReference type="ARBA" id="ARBA00022676"/>
    </source>
</evidence>
<protein>
    <recommendedName>
        <fullName evidence="2 6">Orotate phosphoribosyltransferase</fullName>
        <shortName evidence="6">OPRT</shortName>
        <shortName evidence="6">OPRTase</shortName>
        <ecNumber evidence="2 6">2.4.2.10</ecNumber>
    </recommendedName>
</protein>
<evidence type="ECO:0000256" key="2">
    <source>
        <dbReference type="ARBA" id="ARBA00011971"/>
    </source>
</evidence>
<dbReference type="HAMAP" id="MF_01208">
    <property type="entry name" value="PyrE"/>
    <property type="match status" value="1"/>
</dbReference>
<accession>A0ABY8V2D0</accession>
<feature type="binding site" evidence="6">
    <location>
        <position position="126"/>
    </location>
    <ligand>
        <name>orotate</name>
        <dbReference type="ChEBI" id="CHEBI:30839"/>
    </ligand>
</feature>
<comment type="caution">
    <text evidence="6">Lacks conserved residue(s) required for the propagation of feature annotation.</text>
</comment>
<keyword evidence="3 6" id="KW-0328">Glycosyltransferase</keyword>
<evidence type="ECO:0000256" key="4">
    <source>
        <dbReference type="ARBA" id="ARBA00022679"/>
    </source>
</evidence>
<comment type="cofactor">
    <cofactor evidence="6">
        <name>Mg(2+)</name>
        <dbReference type="ChEBI" id="CHEBI:18420"/>
    </cofactor>
</comment>
<dbReference type="InterPro" id="IPR029057">
    <property type="entry name" value="PRTase-like"/>
</dbReference>
<dbReference type="InterPro" id="IPR023031">
    <property type="entry name" value="OPRT"/>
</dbReference>
<dbReference type="SUPFAM" id="SSF53271">
    <property type="entry name" value="PRTase-like"/>
    <property type="match status" value="1"/>
</dbReference>
<feature type="domain" description="Phosphoribosyltransferase" evidence="7">
    <location>
        <begin position="51"/>
        <end position="152"/>
    </location>
</feature>
<dbReference type="Proteomes" id="UP001236652">
    <property type="component" value="Chromosome"/>
</dbReference>
<gene>
    <name evidence="6 8" type="primary">pyrE</name>
    <name evidence="8" type="ORF">QNI29_09655</name>
</gene>
<keyword evidence="6" id="KW-0460">Magnesium</keyword>
<evidence type="ECO:0000256" key="1">
    <source>
        <dbReference type="ARBA" id="ARBA00004889"/>
    </source>
</evidence>
<dbReference type="InterPro" id="IPR004467">
    <property type="entry name" value="Or_phspho_trans_dom"/>
</dbReference>
<sequence>MLSNKQLAKRLFEIEALQFSPEDPFKWTSGILSPVYCDNRLVMSDVRLRKEIAQSLAEKIREDYPDTDLIAGCATAGIPHAAWVAECLGLPMVYVRDKAKGHGKGNQIEGSMEAGQNAIVIEDLISTGKSSIAAAQALQKEGINVTGVLALFSYELQKAVEAFRDADLSYQSLTTFPYLLQVMKEEEKVAEESYARLREWNQDPEAFSYNYQG</sequence>
<reference evidence="8 9" key="1">
    <citation type="submission" date="2023-05" db="EMBL/GenBank/DDBJ databases">
        <title>Comparative genomics reveals the evidence of polycyclic aromatic hydrocarbons degradation in moderately halophilic genus Pontibacillus.</title>
        <authorList>
            <person name="Yang H."/>
            <person name="Qian Z."/>
        </authorList>
    </citation>
    <scope>NUCLEOTIDE SEQUENCE [LARGE SCALE GENOMIC DNA]</scope>
    <source>
        <strain evidence="9">HN14</strain>
    </source>
</reference>
<dbReference type="PANTHER" id="PTHR19278">
    <property type="entry name" value="OROTATE PHOSPHORIBOSYLTRANSFERASE"/>
    <property type="match status" value="1"/>
</dbReference>
<evidence type="ECO:0000259" key="7">
    <source>
        <dbReference type="Pfam" id="PF00156"/>
    </source>
</evidence>
<keyword evidence="4 6" id="KW-0808">Transferase</keyword>
<evidence type="ECO:0000256" key="6">
    <source>
        <dbReference type="HAMAP-Rule" id="MF_01208"/>
    </source>
</evidence>
<proteinExistence type="inferred from homology"/>
<dbReference type="NCBIfam" id="TIGR00336">
    <property type="entry name" value="pyrE"/>
    <property type="match status" value="1"/>
</dbReference>
<feature type="binding site" evidence="6">
    <location>
        <position position="96"/>
    </location>
    <ligand>
        <name>5-phospho-alpha-D-ribose 1-diphosphate</name>
        <dbReference type="ChEBI" id="CHEBI:58017"/>
        <note>ligand shared between dimeric partners</note>
    </ligand>
</feature>
<keyword evidence="9" id="KW-1185">Reference proteome</keyword>
<dbReference type="PANTHER" id="PTHR19278:SF9">
    <property type="entry name" value="URIDINE 5'-MONOPHOSPHATE SYNTHASE"/>
    <property type="match status" value="1"/>
</dbReference>
<comment type="similarity">
    <text evidence="6">Belongs to the purine/pyrimidine phosphoribosyltransferase family. PyrE subfamily.</text>
</comment>
<evidence type="ECO:0000313" key="9">
    <source>
        <dbReference type="Proteomes" id="UP001236652"/>
    </source>
</evidence>
<dbReference type="CDD" id="cd06223">
    <property type="entry name" value="PRTases_typeI"/>
    <property type="match status" value="1"/>
</dbReference>
<evidence type="ECO:0000313" key="8">
    <source>
        <dbReference type="EMBL" id="WIF99904.1"/>
    </source>
</evidence>